<comment type="caution">
    <text evidence="11">The sequence shown here is derived from an EMBL/GenBank/DDBJ whole genome shotgun (WGS) entry which is preliminary data.</text>
</comment>
<evidence type="ECO:0000259" key="10">
    <source>
        <dbReference type="PROSITE" id="PS50893"/>
    </source>
</evidence>
<feature type="transmembrane region" description="Helical" evidence="9">
    <location>
        <begin position="64"/>
        <end position="83"/>
    </location>
</feature>
<name>A0A4R8WF04_9MICO</name>
<feature type="domain" description="ABC transporter" evidence="10">
    <location>
        <begin position="247"/>
        <end position="493"/>
    </location>
</feature>
<keyword evidence="6 9" id="KW-1133">Transmembrane helix</keyword>
<sequence>MPGHARGRGVLGALDQTVRRRGLGIRAGGSRLPAAEARPVRRPRLHDRHRNAHARQLVFRFRPAPLRAAAFLAVGFVLLRAGYRVLFAGASGPGLLLLDLPRVPLAGPFSQVALLGPVTAGGLANAALSALPVAALILVFGVLNAVVDVSRLFARGAGRGPLRTVSRALVIAWATFPALLDSVRRVRVAGRLRGGERSIPALLVPVFEQTIERALALAASMEARGFAAAHVVDGACERPAVMTDAALGFGDPREDSPDAGHGDGRRDWHLAQLNLEFAPGTLTVIAGATGSGKTSLLHSLSGLFQHFFEGRQAGRITVGGADRAGTPPRDTAGFVGVVSQNVRLSFVAENVRDEIGFALAVRGVAAVIVDQRVREIAGRLGIEHLLGRKVHALSAGEASLVAIGAALASRPILLLVDEPLADLDAAARVRVCGLLERLAHESGVCVVVAEHNTREWAGAADTWLELRGNRAHRLGAGVVPGSAHPPDGPAGLATAPPTPVAPGTTGMPLTPGTPGTPLASIRRLSMRRGADLVVHEVSLEIAADEIIALEGPNGAGKSSLLGALALPAARGTVFVSGRDVAALRPGERRAAVALVPEHADDLLFSTTVAEECRRADRAVRRSEAAGAAQPAADRFAGLLGLDLASAGHLLRRHPRDLSAGERLCLVIAIQLAAAPSLLLVDEPTRGLDLEARALVGAALLRAGRTASAVVFATHDRDFARALATRTISMQAGRVANGPRVGAP</sequence>
<proteinExistence type="predicted"/>
<dbReference type="GO" id="GO:0016887">
    <property type="term" value="F:ATP hydrolysis activity"/>
    <property type="evidence" value="ECO:0007669"/>
    <property type="project" value="InterPro"/>
</dbReference>
<reference evidence="11 12" key="1">
    <citation type="submission" date="2019-03" db="EMBL/GenBank/DDBJ databases">
        <title>Genomics of glacier-inhabiting Cryobacterium strains.</title>
        <authorList>
            <person name="Liu Q."/>
            <person name="Xin Y.-H."/>
        </authorList>
    </citation>
    <scope>NUCLEOTIDE SEQUENCE [LARGE SCALE GENOMIC DNA]</scope>
    <source>
        <strain evidence="11 12">RHLT2-21</strain>
    </source>
</reference>
<evidence type="ECO:0000256" key="5">
    <source>
        <dbReference type="ARBA" id="ARBA00022840"/>
    </source>
</evidence>
<evidence type="ECO:0000256" key="3">
    <source>
        <dbReference type="ARBA" id="ARBA00022692"/>
    </source>
</evidence>
<dbReference type="InterPro" id="IPR015854">
    <property type="entry name" value="ABC_transpr_LolD-like"/>
</dbReference>
<evidence type="ECO:0000313" key="11">
    <source>
        <dbReference type="EMBL" id="TFC06280.1"/>
    </source>
</evidence>
<gene>
    <name evidence="11" type="ORF">E3O32_04085</name>
</gene>
<dbReference type="GO" id="GO:0022857">
    <property type="term" value="F:transmembrane transporter activity"/>
    <property type="evidence" value="ECO:0007669"/>
    <property type="project" value="TreeGrafter"/>
</dbReference>
<dbReference type="InterPro" id="IPR003439">
    <property type="entry name" value="ABC_transporter-like_ATP-bd"/>
</dbReference>
<dbReference type="Pfam" id="PF00005">
    <property type="entry name" value="ABC_tran"/>
    <property type="match status" value="2"/>
</dbReference>
<feature type="transmembrane region" description="Helical" evidence="9">
    <location>
        <begin position="131"/>
        <end position="153"/>
    </location>
</feature>
<dbReference type="Gene3D" id="3.40.50.300">
    <property type="entry name" value="P-loop containing nucleotide triphosphate hydrolases"/>
    <property type="match status" value="2"/>
</dbReference>
<organism evidence="11 12">
    <name type="scientific">Cryobacterium mannosilyticum</name>
    <dbReference type="NCBI Taxonomy" id="1259190"/>
    <lineage>
        <taxon>Bacteria</taxon>
        <taxon>Bacillati</taxon>
        <taxon>Actinomycetota</taxon>
        <taxon>Actinomycetes</taxon>
        <taxon>Micrococcales</taxon>
        <taxon>Microbacteriaceae</taxon>
        <taxon>Cryobacterium</taxon>
    </lineage>
</organism>
<dbReference type="Proteomes" id="UP000297643">
    <property type="component" value="Unassembled WGS sequence"/>
</dbReference>
<keyword evidence="7 9" id="KW-0472">Membrane</keyword>
<keyword evidence="4" id="KW-0547">Nucleotide-binding</keyword>
<dbReference type="InterPro" id="IPR015856">
    <property type="entry name" value="ABC_transpr_CbiO/EcfA_su"/>
</dbReference>
<feature type="region of interest" description="Disordered" evidence="8">
    <location>
        <begin position="481"/>
        <end position="514"/>
    </location>
</feature>
<dbReference type="EMBL" id="SOFM01000010">
    <property type="protein sequence ID" value="TFC06280.1"/>
    <property type="molecule type" value="Genomic_DNA"/>
</dbReference>
<keyword evidence="12" id="KW-1185">Reference proteome</keyword>
<feature type="domain" description="ABC transporter" evidence="10">
    <location>
        <begin position="516"/>
        <end position="743"/>
    </location>
</feature>
<feature type="transmembrane region" description="Helical" evidence="9">
    <location>
        <begin position="103"/>
        <end position="124"/>
    </location>
</feature>
<dbReference type="PANTHER" id="PTHR24220:SF687">
    <property type="entry name" value="ABC TRANSPORTER ATP-BINDING PROTEIN SCO2324-RELATED"/>
    <property type="match status" value="1"/>
</dbReference>
<protein>
    <submittedName>
        <fullName evidence="11">ATP-binding cassette domain-containing protein</fullName>
    </submittedName>
</protein>
<evidence type="ECO:0000256" key="4">
    <source>
        <dbReference type="ARBA" id="ARBA00022741"/>
    </source>
</evidence>
<evidence type="ECO:0000256" key="2">
    <source>
        <dbReference type="ARBA" id="ARBA00022448"/>
    </source>
</evidence>
<evidence type="ECO:0000313" key="12">
    <source>
        <dbReference type="Proteomes" id="UP000297643"/>
    </source>
</evidence>
<dbReference type="InterPro" id="IPR027417">
    <property type="entry name" value="P-loop_NTPase"/>
</dbReference>
<dbReference type="CDD" id="cd16914">
    <property type="entry name" value="EcfT"/>
    <property type="match status" value="1"/>
</dbReference>
<feature type="compositionally biased region" description="Low complexity" evidence="8">
    <location>
        <begin position="489"/>
        <end position="514"/>
    </location>
</feature>
<evidence type="ECO:0000256" key="1">
    <source>
        <dbReference type="ARBA" id="ARBA00004141"/>
    </source>
</evidence>
<accession>A0A4R8WF04</accession>
<evidence type="ECO:0000256" key="7">
    <source>
        <dbReference type="ARBA" id="ARBA00023136"/>
    </source>
</evidence>
<comment type="subcellular location">
    <subcellularLocation>
        <location evidence="1">Membrane</location>
        <topology evidence="1">Multi-pass membrane protein</topology>
    </subcellularLocation>
</comment>
<dbReference type="PANTHER" id="PTHR24220">
    <property type="entry name" value="IMPORT ATP-BINDING PROTEIN"/>
    <property type="match status" value="1"/>
</dbReference>
<dbReference type="InterPro" id="IPR003339">
    <property type="entry name" value="ABC/ECF_trnsptr_transmembrane"/>
</dbReference>
<evidence type="ECO:0000256" key="6">
    <source>
        <dbReference type="ARBA" id="ARBA00022989"/>
    </source>
</evidence>
<keyword evidence="5 11" id="KW-0067">ATP-binding</keyword>
<evidence type="ECO:0000256" key="9">
    <source>
        <dbReference type="SAM" id="Phobius"/>
    </source>
</evidence>
<dbReference type="CDD" id="cd03225">
    <property type="entry name" value="ABC_cobalt_CbiO_domain1"/>
    <property type="match status" value="1"/>
</dbReference>
<dbReference type="AlphaFoldDB" id="A0A4R8WF04"/>
<dbReference type="InterPro" id="IPR017871">
    <property type="entry name" value="ABC_transporter-like_CS"/>
</dbReference>
<dbReference type="SMART" id="SM00382">
    <property type="entry name" value="AAA"/>
    <property type="match status" value="2"/>
</dbReference>
<dbReference type="InterPro" id="IPR003593">
    <property type="entry name" value="AAA+_ATPase"/>
</dbReference>
<dbReference type="PROSITE" id="PS50893">
    <property type="entry name" value="ABC_TRANSPORTER_2"/>
    <property type="match status" value="2"/>
</dbReference>
<dbReference type="SUPFAM" id="SSF52540">
    <property type="entry name" value="P-loop containing nucleoside triphosphate hydrolases"/>
    <property type="match status" value="2"/>
</dbReference>
<dbReference type="GO" id="GO:0005524">
    <property type="term" value="F:ATP binding"/>
    <property type="evidence" value="ECO:0007669"/>
    <property type="project" value="UniProtKB-KW"/>
</dbReference>
<keyword evidence="2" id="KW-0813">Transport</keyword>
<dbReference type="GO" id="GO:0005886">
    <property type="term" value="C:plasma membrane"/>
    <property type="evidence" value="ECO:0007669"/>
    <property type="project" value="TreeGrafter"/>
</dbReference>
<keyword evidence="3 9" id="KW-0812">Transmembrane</keyword>
<dbReference type="PROSITE" id="PS00211">
    <property type="entry name" value="ABC_TRANSPORTER_1"/>
    <property type="match status" value="1"/>
</dbReference>
<evidence type="ECO:0000256" key="8">
    <source>
        <dbReference type="SAM" id="MobiDB-lite"/>
    </source>
</evidence>